<keyword evidence="2" id="KW-1133">Transmembrane helix</keyword>
<sequence>MIGTRVPRRFPIGDGEEAVLVSRRGSDGAFPDPDPPHSSGTLGNRGVPGGAGPAPHPALSARTGVARFRAAVSVVAAVVSAAAIVGAFVLFAGDEPDDPVPLPQADAATEPMLPRAVPTITLPGVPRVKALQALPGTPSPVLGSVTDAKAAITYARLGGPWALGAVPSFSAGQSVGAARLPRTMAASGPLPGAAPAAELKTGADFRKAALSAVRWTVRKHYPAGSRVAWTASQEPVAGRGWTFGYRVTYRVKGVVRSSQAALALLDVGRRKPAIFFVTVSDARKQLWADIAPLVASVRAL</sequence>
<dbReference type="RefSeq" id="WP_306858900.1">
    <property type="nucleotide sequence ID" value="NZ_JAUSRB010000002.1"/>
</dbReference>
<evidence type="ECO:0000256" key="2">
    <source>
        <dbReference type="SAM" id="Phobius"/>
    </source>
</evidence>
<feature type="transmembrane region" description="Helical" evidence="2">
    <location>
        <begin position="70"/>
        <end position="93"/>
    </location>
</feature>
<evidence type="ECO:0000313" key="3">
    <source>
        <dbReference type="EMBL" id="MDP9862686.1"/>
    </source>
</evidence>
<proteinExistence type="predicted"/>
<evidence type="ECO:0000256" key="1">
    <source>
        <dbReference type="SAM" id="MobiDB-lite"/>
    </source>
</evidence>
<keyword evidence="4" id="KW-1185">Reference proteome</keyword>
<comment type="caution">
    <text evidence="3">The sequence shown here is derived from an EMBL/GenBank/DDBJ whole genome shotgun (WGS) entry which is preliminary data.</text>
</comment>
<protein>
    <recommendedName>
        <fullName evidence="5">Serine/threonine protein kinase</fullName>
    </recommendedName>
</protein>
<feature type="region of interest" description="Disordered" evidence="1">
    <location>
        <begin position="24"/>
        <end position="58"/>
    </location>
</feature>
<evidence type="ECO:0008006" key="5">
    <source>
        <dbReference type="Google" id="ProtNLM"/>
    </source>
</evidence>
<organism evidence="3 4">
    <name type="scientific">Streptosporangium brasiliense</name>
    <dbReference type="NCBI Taxonomy" id="47480"/>
    <lineage>
        <taxon>Bacteria</taxon>
        <taxon>Bacillati</taxon>
        <taxon>Actinomycetota</taxon>
        <taxon>Actinomycetes</taxon>
        <taxon>Streptosporangiales</taxon>
        <taxon>Streptosporangiaceae</taxon>
        <taxon>Streptosporangium</taxon>
    </lineage>
</organism>
<keyword evidence="2" id="KW-0472">Membrane</keyword>
<reference evidence="3 4" key="1">
    <citation type="submission" date="2023-07" db="EMBL/GenBank/DDBJ databases">
        <title>Sequencing the genomes of 1000 actinobacteria strains.</title>
        <authorList>
            <person name="Klenk H.-P."/>
        </authorList>
    </citation>
    <scope>NUCLEOTIDE SEQUENCE [LARGE SCALE GENOMIC DNA]</scope>
    <source>
        <strain evidence="3 4">DSM 44109</strain>
    </source>
</reference>
<evidence type="ECO:0000313" key="4">
    <source>
        <dbReference type="Proteomes" id="UP001230426"/>
    </source>
</evidence>
<gene>
    <name evidence="3" type="ORF">J2S55_001952</name>
</gene>
<accession>A0ABT9R1A9</accession>
<dbReference type="Proteomes" id="UP001230426">
    <property type="component" value="Unassembled WGS sequence"/>
</dbReference>
<keyword evidence="2" id="KW-0812">Transmembrane</keyword>
<dbReference type="EMBL" id="JAUSRB010000002">
    <property type="protein sequence ID" value="MDP9862686.1"/>
    <property type="molecule type" value="Genomic_DNA"/>
</dbReference>
<name>A0ABT9R1A9_9ACTN</name>